<keyword evidence="2" id="KW-1185">Reference proteome</keyword>
<dbReference type="Proteomes" id="UP000284547">
    <property type="component" value="Unassembled WGS sequence"/>
</dbReference>
<dbReference type="RefSeq" id="WP_118150721.1">
    <property type="nucleotide sequence ID" value="NZ_QWEY01000003.1"/>
</dbReference>
<dbReference type="AlphaFoldDB" id="A0A411Z3U4"/>
<evidence type="ECO:0000313" key="2">
    <source>
        <dbReference type="Proteomes" id="UP000284547"/>
    </source>
</evidence>
<accession>A0A411Z3U4</accession>
<sequence>MQHFSTSNLALAIADDMVAQRFGHGRSIHTFAAYLDYIDARATAHLNPASARRVIGSAGAQRRKARLTLENGTSVILALPMNDAHTGKTVWAEIELGTWLNLIEMGADGAWFYLHKGKDRRTGQVRTNAPMRSTTTNKNTTVARLIVNAKAGQQARTLDGNPMNLRSGNVYLNGNTDTCEGRVGRAKTDSAALLKGQLALRQKLAGSGFGFDGGEAQ</sequence>
<gene>
    <name evidence="1" type="ORF">D1012_07400</name>
</gene>
<reference evidence="1 2" key="1">
    <citation type="submission" date="2018-08" db="EMBL/GenBank/DDBJ databases">
        <title>Flavobacterium tibetense sp. nov., isolated from a wetland YonghuCo on Tibetan Plateau.</title>
        <authorList>
            <person name="Phurbu D."/>
            <person name="Lu H."/>
            <person name="Xing P."/>
        </authorList>
    </citation>
    <scope>NUCLEOTIDE SEQUENCE [LARGE SCALE GENOMIC DNA]</scope>
    <source>
        <strain evidence="1 2">DJC</strain>
    </source>
</reference>
<protein>
    <submittedName>
        <fullName evidence="1">Uncharacterized protein</fullName>
    </submittedName>
</protein>
<proteinExistence type="predicted"/>
<comment type="caution">
    <text evidence="1">The sequence shown here is derived from an EMBL/GenBank/DDBJ whole genome shotgun (WGS) entry which is preliminary data.</text>
</comment>
<name>A0A411Z3U4_9RHOB</name>
<dbReference type="EMBL" id="QWEY01000003">
    <property type="protein sequence ID" value="RGP37731.1"/>
    <property type="molecule type" value="Genomic_DNA"/>
</dbReference>
<evidence type="ECO:0000313" key="1">
    <source>
        <dbReference type="EMBL" id="RGP37731.1"/>
    </source>
</evidence>
<organism evidence="1 2">
    <name type="scientific">Pseudotabrizicola alkalilacus</name>
    <dbReference type="NCBI Taxonomy" id="2305252"/>
    <lineage>
        <taxon>Bacteria</taxon>
        <taxon>Pseudomonadati</taxon>
        <taxon>Pseudomonadota</taxon>
        <taxon>Alphaproteobacteria</taxon>
        <taxon>Rhodobacterales</taxon>
        <taxon>Paracoccaceae</taxon>
        <taxon>Pseudotabrizicola</taxon>
    </lineage>
</organism>